<keyword evidence="2" id="KW-1185">Reference proteome</keyword>
<dbReference type="Proteomes" id="UP000038055">
    <property type="component" value="Unassembled WGS sequence"/>
</dbReference>
<dbReference type="eggNOG" id="COG0086">
    <property type="taxonomic scope" value="Bacteria"/>
</dbReference>
<proteinExistence type="predicted"/>
<sequence length="408" mass="47680">MRIINFILFIFLFLPQMIVGQDDYNKRIQKSKERIDSIINREKKLLTEKIIVIDRMAKKKEISEYTTNKMKKSLSSQAKDSIQNKIKKEKDKIILLLKEDRAMQQKIMEEKLSKQDSIQKYRNIHIEKEIDRAMQKLDSLFSTDSDILANDVSNEDSQKYPDTINTEVQDINILGLVRITKSKKNRERTEINIFPTPRKSKRTISGSHIALGFHTLSSTGNFGSDKFKVWGSKSLEIGAGRSTRLFRDNELLRINYGYSLMINKLKMKGSEYFVNDKGVTSIQPYPYEAYKSKFRATYLIIPISLEMNLDGHYDYREREYNRGFRLGVGAYVGGLLTSKQKVKYYNENRNRSKEVSYNKLSTNDWVYGLSAHIGYRNVVFYTKYSLVPLFRNSPIKEYPLSFGLRWGL</sequence>
<reference evidence="2" key="1">
    <citation type="submission" date="2015-01" db="EMBL/GenBank/DDBJ databases">
        <authorList>
            <person name="MANFREDI Pablo"/>
        </authorList>
    </citation>
    <scope>NUCLEOTIDE SEQUENCE [LARGE SCALE GENOMIC DNA]</scope>
    <source>
        <strain evidence="2">Ccyn2B</strain>
    </source>
</reference>
<accession>A0A0B7H8P0</accession>
<organism evidence="1 2">
    <name type="scientific">Capnocytophaga cynodegmi</name>
    <dbReference type="NCBI Taxonomy" id="28189"/>
    <lineage>
        <taxon>Bacteria</taxon>
        <taxon>Pseudomonadati</taxon>
        <taxon>Bacteroidota</taxon>
        <taxon>Flavobacteriia</taxon>
        <taxon>Flavobacteriales</taxon>
        <taxon>Flavobacteriaceae</taxon>
        <taxon>Capnocytophaga</taxon>
    </lineage>
</organism>
<dbReference type="AlphaFoldDB" id="A0A0B7H8P0"/>
<name>A0A0B7H8P0_9FLAO</name>
<evidence type="ECO:0000313" key="1">
    <source>
        <dbReference type="EMBL" id="CEN34302.1"/>
    </source>
</evidence>
<dbReference type="RefSeq" id="WP_156120730.1">
    <property type="nucleotide sequence ID" value="NZ_CDOD01000012.1"/>
</dbReference>
<evidence type="ECO:0008006" key="3">
    <source>
        <dbReference type="Google" id="ProtNLM"/>
    </source>
</evidence>
<dbReference type="EMBL" id="CDOD01000012">
    <property type="protein sequence ID" value="CEN34302.1"/>
    <property type="molecule type" value="Genomic_DNA"/>
</dbReference>
<evidence type="ECO:0000313" key="2">
    <source>
        <dbReference type="Proteomes" id="UP000038055"/>
    </source>
</evidence>
<gene>
    <name evidence="1" type="ORF">CCYN2B_20060</name>
</gene>
<protein>
    <recommendedName>
        <fullName evidence="3">Outer membrane protein beta-barrel domain-containing protein</fullName>
    </recommendedName>
</protein>
<dbReference type="STRING" id="28189.CCYN74_80028"/>